<dbReference type="InterPro" id="IPR016919">
    <property type="entry name" value="UCP029416_PTP"/>
</dbReference>
<dbReference type="SMART" id="SM00226">
    <property type="entry name" value="LMWPc"/>
    <property type="match status" value="1"/>
</dbReference>
<dbReference type="SUPFAM" id="SSF52788">
    <property type="entry name" value="Phosphotyrosine protein phosphatases I"/>
    <property type="match status" value="1"/>
</dbReference>
<accession>A0A6G4A4W4</accession>
<dbReference type="AlphaFoldDB" id="A0A6G4A4W4"/>
<dbReference type="Gene3D" id="3.40.50.2300">
    <property type="match status" value="1"/>
</dbReference>
<dbReference type="InterPro" id="IPR023485">
    <property type="entry name" value="Ptyr_pPase"/>
</dbReference>
<sequence length="112" mass="13131">MLTMKILFVCSRNKWRSLTAEKIFAHYNGFEVRSVGTEEQARIKITSGHVGWADIIFAMEKKHVKRIKEKFHDAIADKKLICLDIPDEYPFMNEELIETLKSRVSEYIEIPD</sequence>
<proteinExistence type="predicted"/>
<evidence type="ECO:0000259" key="1">
    <source>
        <dbReference type="SMART" id="SM00226"/>
    </source>
</evidence>
<evidence type="ECO:0000313" key="2">
    <source>
        <dbReference type="EMBL" id="NEW09370.1"/>
    </source>
</evidence>
<feature type="domain" description="Phosphotyrosine protein phosphatase I" evidence="1">
    <location>
        <begin position="4"/>
        <end position="110"/>
    </location>
</feature>
<protein>
    <submittedName>
        <fullName evidence="2">Protein tyrosine phosphatase</fullName>
    </submittedName>
</protein>
<comment type="caution">
    <text evidence="2">The sequence shown here is derived from an EMBL/GenBank/DDBJ whole genome shotgun (WGS) entry which is preliminary data.</text>
</comment>
<name>A0A6G4A4W4_9BACL</name>
<organism evidence="2">
    <name type="scientific">Paenibacillus sp. SYP-B3998</name>
    <dbReference type="NCBI Taxonomy" id="2678564"/>
    <lineage>
        <taxon>Bacteria</taxon>
        <taxon>Bacillati</taxon>
        <taxon>Bacillota</taxon>
        <taxon>Bacilli</taxon>
        <taxon>Bacillales</taxon>
        <taxon>Paenibacillaceae</taxon>
        <taxon>Paenibacillus</taxon>
    </lineage>
</organism>
<dbReference type="InterPro" id="IPR036196">
    <property type="entry name" value="Ptyr_pPase_sf"/>
</dbReference>
<gene>
    <name evidence="2" type="ORF">GK047_25840</name>
</gene>
<reference evidence="2" key="1">
    <citation type="submission" date="2020-02" db="EMBL/GenBank/DDBJ databases">
        <authorList>
            <person name="Shen X.-R."/>
            <person name="Zhang Y.-X."/>
        </authorList>
    </citation>
    <scope>NUCLEOTIDE SEQUENCE</scope>
    <source>
        <strain evidence="2">SYP-B3998</strain>
    </source>
</reference>
<dbReference type="EMBL" id="JAAIKC010000017">
    <property type="protein sequence ID" value="NEW09370.1"/>
    <property type="molecule type" value="Genomic_DNA"/>
</dbReference>
<dbReference type="PIRSF" id="PIRSF029416">
    <property type="entry name" value="UCP029416_PTP"/>
    <property type="match status" value="1"/>
</dbReference>